<keyword evidence="4" id="KW-0521">NADP</keyword>
<dbReference type="Gene3D" id="3.50.50.60">
    <property type="entry name" value="FAD/NAD(P)-binding domain"/>
    <property type="match status" value="2"/>
</dbReference>
<comment type="cofactor">
    <cofactor evidence="1">
        <name>FAD</name>
        <dbReference type="ChEBI" id="CHEBI:57692"/>
    </cofactor>
</comment>
<dbReference type="InterPro" id="IPR036188">
    <property type="entry name" value="FAD/NAD-bd_sf"/>
</dbReference>
<keyword evidence="2" id="KW-0285">Flavoprotein</keyword>
<dbReference type="FunFam" id="3.50.50.60:FF:000228">
    <property type="entry name" value="FAD-containing monooxygenase EthA"/>
    <property type="match status" value="1"/>
</dbReference>
<dbReference type="AlphaFoldDB" id="A0A6J6GSV9"/>
<sequence>MSVSSSESSTDDSTNASTGAHVDVVVVGAGISGIGAAYHLQTRCPDRTFTILEGRDDIGGTWDLFRYPGVRSDSDMHTLGYSFKPWTAEKSIADGPSIMAYLRETVAEYGIDRHIRFGHLVTTAEWSSRDARWTVTATKKATGETVTLTCNFLFMCSGYYSYREGYTPEFPGRDRFRGTIVHPQAWPDDLDYAGRRVVIVGSGATAMTLVPAMADRAAHVTMLQRSPTYVVSAPDQDPIANTLRKVLPDRVAYEITRKKNVALQQFMYGRTRTQPEKVKQTLLKRVREELGESYDVDTHFTPRYNPWDQRMCLVPNSDLFKAIRDGKASVVTDHIETFDETGITLQSGEHLDADVIVTATGLNLVTLGEMAFFVDGEQVDFSRTWTYKGMAYSDVPNLVSTFGYINASWTLRADLTSEYVCRLLNHLRSTGTVQCIPRLRPSDANMPERPWIDDFSAGYMQRVMDRFPKQGDREPWINPQNYSRDKKLFRKAPLDDGCMQFTRLPVREPART</sequence>
<dbReference type="GO" id="GO:0004499">
    <property type="term" value="F:N,N-dimethylaniline monooxygenase activity"/>
    <property type="evidence" value="ECO:0007669"/>
    <property type="project" value="InterPro"/>
</dbReference>
<dbReference type="PRINTS" id="PR00411">
    <property type="entry name" value="PNDRDTASEI"/>
</dbReference>
<evidence type="ECO:0000256" key="6">
    <source>
        <dbReference type="ARBA" id="ARBA00023033"/>
    </source>
</evidence>
<protein>
    <submittedName>
        <fullName evidence="7">Unannotated protein</fullName>
    </submittedName>
</protein>
<dbReference type="GO" id="GO:0050660">
    <property type="term" value="F:flavin adenine dinucleotide binding"/>
    <property type="evidence" value="ECO:0007669"/>
    <property type="project" value="InterPro"/>
</dbReference>
<name>A0A6J6GSV9_9ZZZZ</name>
<proteinExistence type="predicted"/>
<gene>
    <name evidence="7" type="ORF">UFOPK1493_04551</name>
</gene>
<dbReference type="PANTHER" id="PTHR43872">
    <property type="entry name" value="MONOOXYGENASE, PUTATIVE (AFU_ORTHOLOGUE AFUA_8G02570)-RELATED"/>
    <property type="match status" value="1"/>
</dbReference>
<keyword evidence="3" id="KW-0274">FAD</keyword>
<dbReference type="EMBL" id="CAEZSR010000381">
    <property type="protein sequence ID" value="CAB4604361.1"/>
    <property type="molecule type" value="Genomic_DNA"/>
</dbReference>
<evidence type="ECO:0000256" key="3">
    <source>
        <dbReference type="ARBA" id="ARBA00022827"/>
    </source>
</evidence>
<accession>A0A6J6GSV9</accession>
<dbReference type="Pfam" id="PF00743">
    <property type="entry name" value="FMO-like"/>
    <property type="match status" value="1"/>
</dbReference>
<organism evidence="7">
    <name type="scientific">freshwater metagenome</name>
    <dbReference type="NCBI Taxonomy" id="449393"/>
    <lineage>
        <taxon>unclassified sequences</taxon>
        <taxon>metagenomes</taxon>
        <taxon>ecological metagenomes</taxon>
    </lineage>
</organism>
<dbReference type="GO" id="GO:0050661">
    <property type="term" value="F:NADP binding"/>
    <property type="evidence" value="ECO:0007669"/>
    <property type="project" value="InterPro"/>
</dbReference>
<evidence type="ECO:0000256" key="2">
    <source>
        <dbReference type="ARBA" id="ARBA00022630"/>
    </source>
</evidence>
<dbReference type="SUPFAM" id="SSF51905">
    <property type="entry name" value="FAD/NAD(P)-binding domain"/>
    <property type="match status" value="1"/>
</dbReference>
<keyword evidence="5" id="KW-0560">Oxidoreductase</keyword>
<reference evidence="7" key="1">
    <citation type="submission" date="2020-05" db="EMBL/GenBank/DDBJ databases">
        <authorList>
            <person name="Chiriac C."/>
            <person name="Salcher M."/>
            <person name="Ghai R."/>
            <person name="Kavagutti S V."/>
        </authorList>
    </citation>
    <scope>NUCLEOTIDE SEQUENCE</scope>
</reference>
<dbReference type="InterPro" id="IPR020946">
    <property type="entry name" value="Flavin_mOase-like"/>
</dbReference>
<dbReference type="InterPro" id="IPR051820">
    <property type="entry name" value="FAD-binding_MO"/>
</dbReference>
<keyword evidence="6" id="KW-0503">Monooxygenase</keyword>
<dbReference type="PANTHER" id="PTHR43872:SF1">
    <property type="entry name" value="MONOOXYGENASE, PUTATIVE (AFU_ORTHOLOGUE AFUA_8G02570)-RELATED"/>
    <property type="match status" value="1"/>
</dbReference>
<evidence type="ECO:0000256" key="4">
    <source>
        <dbReference type="ARBA" id="ARBA00022857"/>
    </source>
</evidence>
<evidence type="ECO:0000256" key="1">
    <source>
        <dbReference type="ARBA" id="ARBA00001974"/>
    </source>
</evidence>
<evidence type="ECO:0000256" key="5">
    <source>
        <dbReference type="ARBA" id="ARBA00023002"/>
    </source>
</evidence>
<evidence type="ECO:0000313" key="7">
    <source>
        <dbReference type="EMBL" id="CAB4604361.1"/>
    </source>
</evidence>